<dbReference type="GO" id="GO:0051607">
    <property type="term" value="P:defense response to virus"/>
    <property type="evidence" value="ECO:0007669"/>
    <property type="project" value="UniProtKB-KW"/>
</dbReference>
<proteinExistence type="predicted"/>
<organism evidence="2 3">
    <name type="scientific">Planktothrix serta PCC 8927</name>
    <dbReference type="NCBI Taxonomy" id="671068"/>
    <lineage>
        <taxon>Bacteria</taxon>
        <taxon>Bacillati</taxon>
        <taxon>Cyanobacteriota</taxon>
        <taxon>Cyanophyceae</taxon>
        <taxon>Oscillatoriophycideae</taxon>
        <taxon>Oscillatoriales</taxon>
        <taxon>Microcoleaceae</taxon>
        <taxon>Planktothrix</taxon>
    </lineage>
</organism>
<dbReference type="NCBIfam" id="TIGR02593">
    <property type="entry name" value="CRISPR_cas5"/>
    <property type="match status" value="1"/>
</dbReference>
<name>A0A7Z9E0Z0_9CYAN</name>
<dbReference type="InterPro" id="IPR013415">
    <property type="entry name" value="Cas5_Cmx5_DevS"/>
</dbReference>
<accession>A0A7Z9E0Z0</accession>
<sequence length="212" mass="24788">MITPLILYLDVPFVTFRESHAREMGKTYPVPPPATVYGMLLSLVGETDVYRHCGVELAIAMLSNPRKSRILRQMRRFKNLNFSEPENVNPAYQEILSNLKCLIWVRSEGEKIQPSLRERLQLAFDRPELVQRFGCLFLGESDQLIKTIKLVSEDYLEGMRQWVIKDNQCRLTLPYWVDHVGSRNTRFLRYKIEERSSLSPPDLAWTMIRSPI</sequence>
<dbReference type="AlphaFoldDB" id="A0A7Z9E0Z0"/>
<evidence type="ECO:0000313" key="2">
    <source>
        <dbReference type="EMBL" id="VXD20423.1"/>
    </source>
</evidence>
<dbReference type="InterPro" id="IPR013422">
    <property type="entry name" value="CRISPR-assoc_prot_Cas5_N"/>
</dbReference>
<protein>
    <submittedName>
        <fullName evidence="2">CRISPR-associated protein DevS</fullName>
    </submittedName>
</protein>
<dbReference type="Proteomes" id="UP000184550">
    <property type="component" value="Unassembled WGS sequence"/>
</dbReference>
<keyword evidence="3" id="KW-1185">Reference proteome</keyword>
<reference evidence="2" key="1">
    <citation type="submission" date="2019-10" db="EMBL/GenBank/DDBJ databases">
        <authorList>
            <consortium name="Genoscope - CEA"/>
            <person name="William W."/>
        </authorList>
    </citation>
    <scope>NUCLEOTIDE SEQUENCE [LARGE SCALE GENOMIC DNA]</scope>
    <source>
        <strain evidence="2">BBR_PRJEB10992</strain>
    </source>
</reference>
<evidence type="ECO:0000313" key="3">
    <source>
        <dbReference type="Proteomes" id="UP000184550"/>
    </source>
</evidence>
<gene>
    <name evidence="2" type="ORF">PL8927_690156</name>
</gene>
<comment type="caution">
    <text evidence="2">The sequence shown here is derived from an EMBL/GenBank/DDBJ whole genome shotgun (WGS) entry which is preliminary data.</text>
</comment>
<dbReference type="EMBL" id="CZCU02000145">
    <property type="protein sequence ID" value="VXD20423.1"/>
    <property type="molecule type" value="Genomic_DNA"/>
</dbReference>
<keyword evidence="1" id="KW-0051">Antiviral defense</keyword>
<dbReference type="OrthoDB" id="344955at2"/>
<evidence type="ECO:0000256" key="1">
    <source>
        <dbReference type="ARBA" id="ARBA00023118"/>
    </source>
</evidence>
<dbReference type="NCBIfam" id="TIGR02586">
    <property type="entry name" value="cas5_cmx5_devS"/>
    <property type="match status" value="1"/>
</dbReference>
<dbReference type="RefSeq" id="WP_083623186.1">
    <property type="nucleotide sequence ID" value="NZ_LR734875.1"/>
</dbReference>